<evidence type="ECO:0000256" key="7">
    <source>
        <dbReference type="ARBA" id="ARBA00023242"/>
    </source>
</evidence>
<evidence type="ECO:0000259" key="8">
    <source>
        <dbReference type="PROSITE" id="PS50250"/>
    </source>
</evidence>
<dbReference type="KEGG" id="ovi:T265_11448"/>
<dbReference type="AlphaFoldDB" id="A0A074ZXF7"/>
<dbReference type="Gene3D" id="1.25.40.570">
    <property type="match status" value="1"/>
</dbReference>
<dbReference type="PANTHER" id="PTHR10758:SF1">
    <property type="entry name" value="COP9 SIGNALOSOME COMPLEX SUBUNIT 3"/>
    <property type="match status" value="1"/>
</dbReference>
<dbReference type="Pfam" id="PF22788">
    <property type="entry name" value="COP9_hel_rpt"/>
    <property type="match status" value="1"/>
</dbReference>
<accession>A0A074ZXF7</accession>
<dbReference type="RefSeq" id="XP_009176368.1">
    <property type="nucleotide sequence ID" value="XM_009178104.1"/>
</dbReference>
<evidence type="ECO:0000256" key="2">
    <source>
        <dbReference type="ARBA" id="ARBA00004496"/>
    </source>
</evidence>
<dbReference type="STRING" id="6198.A0A074ZXF7"/>
<dbReference type="OrthoDB" id="29061at2759"/>
<dbReference type="SUPFAM" id="SSF46785">
    <property type="entry name" value="Winged helix' DNA-binding domain"/>
    <property type="match status" value="1"/>
</dbReference>
<feature type="domain" description="PCI" evidence="8">
    <location>
        <begin position="212"/>
        <end position="378"/>
    </location>
</feature>
<dbReference type="InterPro" id="IPR055089">
    <property type="entry name" value="COP9_N"/>
</dbReference>
<proteinExistence type="inferred from homology"/>
<evidence type="ECO:0000256" key="5">
    <source>
        <dbReference type="ARBA" id="ARBA00022490"/>
    </source>
</evidence>
<evidence type="ECO:0000256" key="6">
    <source>
        <dbReference type="ARBA" id="ARBA00022790"/>
    </source>
</evidence>
<name>A0A074ZXF7_OPIVI</name>
<dbReference type="SMART" id="SM00088">
    <property type="entry name" value="PINT"/>
    <property type="match status" value="1"/>
</dbReference>
<keyword evidence="5" id="KW-0963">Cytoplasm</keyword>
<organism evidence="9 10">
    <name type="scientific">Opisthorchis viverrini</name>
    <name type="common">Southeast Asian liver fluke</name>
    <dbReference type="NCBI Taxonomy" id="6198"/>
    <lineage>
        <taxon>Eukaryota</taxon>
        <taxon>Metazoa</taxon>
        <taxon>Spiralia</taxon>
        <taxon>Lophotrochozoa</taxon>
        <taxon>Platyhelminthes</taxon>
        <taxon>Trematoda</taxon>
        <taxon>Digenea</taxon>
        <taxon>Opisthorchiida</taxon>
        <taxon>Opisthorchiata</taxon>
        <taxon>Opisthorchiidae</taxon>
        <taxon>Opisthorchis</taxon>
    </lineage>
</organism>
<evidence type="ECO:0000256" key="4">
    <source>
        <dbReference type="ARBA" id="ARBA00014878"/>
    </source>
</evidence>
<evidence type="ECO:0000313" key="9">
    <source>
        <dbReference type="EMBL" id="KER19884.1"/>
    </source>
</evidence>
<dbReference type="InterPro" id="IPR000717">
    <property type="entry name" value="PCI_dom"/>
</dbReference>
<sequence>MIASGLGGFVTAVNKTGGAFNQLKELVEKSNELLLRHASNLDSIFDSYDIDKYTCLHAGILRAKYLSQLSLDREVLILQTQSFFEQCSVDDARKMSQYVRTISQEFTNRLIAWNVAFRGIESLMIGIKKLQRSPSQLTSLHSDVCQLALSARLFSPVLPLLNVDILEIEKNVGKRSFNSLLHRQYSFVDQKDYLLYFYYGGMIYGALKNWERALHFFELCLIIPSFSVSCILVEAAKKVILTSLIYNGKFTTVLKVPTQFVSPRPWKRYCQPYMALATAFQDPNPEALETVIETHRNTFVADHNYGLVKQVAKSYVKFRIHSLTKTFMTMSLADVASRVKLANAQEAEKYLLEMIESKAIFARIDQRNGTVYFQDDPERYNSMEMFMTLQKKIEECVALEKYLMNISDELTENPKYVKRMLELESRTAKPSGHY</sequence>
<dbReference type="PANTHER" id="PTHR10758">
    <property type="entry name" value="26S PROTEASOME NON-ATPASE REGULATORY SUBUNIT 3/COP9 SIGNALOSOME COMPLEX SUBUNIT 3"/>
    <property type="match status" value="1"/>
</dbReference>
<dbReference type="PROSITE" id="PS50250">
    <property type="entry name" value="PCI"/>
    <property type="match status" value="1"/>
</dbReference>
<keyword evidence="6" id="KW-0736">Signalosome</keyword>
<keyword evidence="10" id="KW-1185">Reference proteome</keyword>
<evidence type="ECO:0000256" key="1">
    <source>
        <dbReference type="ARBA" id="ARBA00004123"/>
    </source>
</evidence>
<dbReference type="GeneID" id="20325616"/>
<dbReference type="GO" id="GO:0005737">
    <property type="term" value="C:cytoplasm"/>
    <property type="evidence" value="ECO:0007669"/>
    <property type="project" value="UniProtKB-SubCell"/>
</dbReference>
<comment type="similarity">
    <text evidence="3">Belongs to the CSN3 family.</text>
</comment>
<evidence type="ECO:0000313" key="10">
    <source>
        <dbReference type="Proteomes" id="UP000054324"/>
    </source>
</evidence>
<reference evidence="9 10" key="1">
    <citation type="submission" date="2013-11" db="EMBL/GenBank/DDBJ databases">
        <title>Opisthorchis viverrini - life in the bile duct.</title>
        <authorList>
            <person name="Young N.D."/>
            <person name="Nagarajan N."/>
            <person name="Lin S.J."/>
            <person name="Korhonen P.K."/>
            <person name="Jex A.R."/>
            <person name="Hall R.S."/>
            <person name="Safavi-Hemami H."/>
            <person name="Kaewkong W."/>
            <person name="Bertrand D."/>
            <person name="Gao S."/>
            <person name="Seet Q."/>
            <person name="Wongkham S."/>
            <person name="Teh B.T."/>
            <person name="Wongkham C."/>
            <person name="Intapan P.M."/>
            <person name="Maleewong W."/>
            <person name="Yang X."/>
            <person name="Hu M."/>
            <person name="Wang Z."/>
            <person name="Hofmann A."/>
            <person name="Sternberg P.W."/>
            <person name="Tan P."/>
            <person name="Wang J."/>
            <person name="Gasser R.B."/>
        </authorList>
    </citation>
    <scope>NUCLEOTIDE SEQUENCE [LARGE SCALE GENOMIC DNA]</scope>
</reference>
<dbReference type="Pfam" id="PF01399">
    <property type="entry name" value="PCI"/>
    <property type="match status" value="1"/>
</dbReference>
<protein>
    <recommendedName>
        <fullName evidence="4">COP9 signalosome complex subunit 3</fullName>
    </recommendedName>
</protein>
<dbReference type="GO" id="GO:0006511">
    <property type="term" value="P:ubiquitin-dependent protein catabolic process"/>
    <property type="evidence" value="ECO:0007669"/>
    <property type="project" value="TreeGrafter"/>
</dbReference>
<gene>
    <name evidence="9" type="ORF">T265_11448</name>
</gene>
<keyword evidence="7" id="KW-0539">Nucleus</keyword>
<evidence type="ECO:0000256" key="3">
    <source>
        <dbReference type="ARBA" id="ARBA00007084"/>
    </source>
</evidence>
<dbReference type="CTD" id="20325616"/>
<comment type="subcellular location">
    <subcellularLocation>
        <location evidence="2">Cytoplasm</location>
    </subcellularLocation>
    <subcellularLocation>
        <location evidence="1">Nucleus</location>
    </subcellularLocation>
</comment>
<dbReference type="InterPro" id="IPR036390">
    <property type="entry name" value="WH_DNA-bd_sf"/>
</dbReference>
<dbReference type="GO" id="GO:0008180">
    <property type="term" value="C:COP9 signalosome"/>
    <property type="evidence" value="ECO:0007669"/>
    <property type="project" value="UniProtKB-KW"/>
</dbReference>
<dbReference type="InterPro" id="IPR050756">
    <property type="entry name" value="CSN3"/>
</dbReference>
<dbReference type="Proteomes" id="UP000054324">
    <property type="component" value="Unassembled WGS sequence"/>
</dbReference>
<dbReference type="EMBL" id="KL597122">
    <property type="protein sequence ID" value="KER19884.1"/>
    <property type="molecule type" value="Genomic_DNA"/>
</dbReference>